<feature type="domain" description="CCHC-type" evidence="4">
    <location>
        <begin position="451"/>
        <end position="466"/>
    </location>
</feature>
<dbReference type="GO" id="GO:0006397">
    <property type="term" value="P:mRNA processing"/>
    <property type="evidence" value="ECO:0007669"/>
    <property type="project" value="UniProtKB-KW"/>
</dbReference>
<dbReference type="Pfam" id="PF03732">
    <property type="entry name" value="Retrotrans_gag"/>
    <property type="match status" value="1"/>
</dbReference>
<evidence type="ECO:0000259" key="4">
    <source>
        <dbReference type="PROSITE" id="PS50158"/>
    </source>
</evidence>
<dbReference type="Proteomes" id="UP000650533">
    <property type="component" value="Chromosome 14"/>
</dbReference>
<evidence type="ECO:0000313" key="5">
    <source>
        <dbReference type="EMBL" id="QRW25740.1"/>
    </source>
</evidence>
<proteinExistence type="predicted"/>
<feature type="compositionally biased region" description="Polar residues" evidence="3">
    <location>
        <begin position="12"/>
        <end position="25"/>
    </location>
</feature>
<evidence type="ECO:0000313" key="6">
    <source>
        <dbReference type="Proteomes" id="UP000650533"/>
    </source>
</evidence>
<feature type="region of interest" description="Disordered" evidence="3">
    <location>
        <begin position="129"/>
        <end position="161"/>
    </location>
</feature>
<gene>
    <name evidence="5" type="ORF">RhiXN_10817</name>
</gene>
<protein>
    <submittedName>
        <fullName evidence="5">Retrotransposon gag protein</fullName>
    </submittedName>
</protein>
<dbReference type="GeneID" id="67033095"/>
<dbReference type="KEGG" id="rsx:RhiXN_10817"/>
<feature type="region of interest" description="Disordered" evidence="3">
    <location>
        <begin position="1"/>
        <end position="25"/>
    </location>
</feature>
<dbReference type="PROSITE" id="PS51257">
    <property type="entry name" value="PROKAR_LIPOPROTEIN"/>
    <property type="match status" value="1"/>
</dbReference>
<accession>A0A8H8P714</accession>
<dbReference type="Pfam" id="PF00098">
    <property type="entry name" value="zf-CCHC"/>
    <property type="match status" value="1"/>
</dbReference>
<evidence type="ECO:0000256" key="2">
    <source>
        <dbReference type="PROSITE-ProRule" id="PRU00047"/>
    </source>
</evidence>
<evidence type="ECO:0000256" key="1">
    <source>
        <dbReference type="ARBA" id="ARBA00022664"/>
    </source>
</evidence>
<feature type="compositionally biased region" description="Pro residues" evidence="3">
    <location>
        <begin position="131"/>
        <end position="140"/>
    </location>
</feature>
<dbReference type="GO" id="GO:0008270">
    <property type="term" value="F:zinc ion binding"/>
    <property type="evidence" value="ECO:0007669"/>
    <property type="project" value="UniProtKB-KW"/>
</dbReference>
<evidence type="ECO:0000256" key="3">
    <source>
        <dbReference type="SAM" id="MobiDB-lite"/>
    </source>
</evidence>
<dbReference type="InterPro" id="IPR005162">
    <property type="entry name" value="Retrotrans_gag_dom"/>
</dbReference>
<dbReference type="InterPro" id="IPR001878">
    <property type="entry name" value="Znf_CCHC"/>
</dbReference>
<organism evidence="5 6">
    <name type="scientific">Rhizoctonia solani</name>
    <dbReference type="NCBI Taxonomy" id="456999"/>
    <lineage>
        <taxon>Eukaryota</taxon>
        <taxon>Fungi</taxon>
        <taxon>Dikarya</taxon>
        <taxon>Basidiomycota</taxon>
        <taxon>Agaricomycotina</taxon>
        <taxon>Agaricomycetes</taxon>
        <taxon>Cantharellales</taxon>
        <taxon>Ceratobasidiaceae</taxon>
        <taxon>Rhizoctonia</taxon>
    </lineage>
</organism>
<keyword evidence="1" id="KW-0507">mRNA processing</keyword>
<dbReference type="Gene3D" id="4.10.60.10">
    <property type="entry name" value="Zinc finger, CCHC-type"/>
    <property type="match status" value="1"/>
</dbReference>
<dbReference type="GO" id="GO:0003676">
    <property type="term" value="F:nucleic acid binding"/>
    <property type="evidence" value="ECO:0007669"/>
    <property type="project" value="InterPro"/>
</dbReference>
<dbReference type="AlphaFoldDB" id="A0A8H8P714"/>
<keyword evidence="2" id="KW-0863">Zinc-finger</keyword>
<dbReference type="SUPFAM" id="SSF57756">
    <property type="entry name" value="Retrovirus zinc finger-like domains"/>
    <property type="match status" value="1"/>
</dbReference>
<dbReference type="PROSITE" id="PS50158">
    <property type="entry name" value="ZF_CCHC"/>
    <property type="match status" value="1"/>
</dbReference>
<dbReference type="EMBL" id="CP059671">
    <property type="protein sequence ID" value="QRW25740.1"/>
    <property type="molecule type" value="Genomic_DNA"/>
</dbReference>
<dbReference type="RefSeq" id="XP_043185977.1">
    <property type="nucleotide sequence ID" value="XM_043330632.1"/>
</dbReference>
<reference evidence="5" key="1">
    <citation type="submission" date="2020-05" db="EMBL/GenBank/DDBJ databases">
        <title>Evolutionary and genomic comparisons of hybrid uninucleate and nonhybrid Rhizoctonia fungi.</title>
        <authorList>
            <person name="Li C."/>
            <person name="Chen X."/>
        </authorList>
    </citation>
    <scope>NUCLEOTIDE SEQUENCE</scope>
    <source>
        <strain evidence="5">AG-1 IA</strain>
    </source>
</reference>
<keyword evidence="2" id="KW-0479">Metal-binding</keyword>
<sequence length="506" mass="55998">MPGLGKMGEANLTPSPIQSGWSATSSCTHTPAPAAVPPHVYSPMSFDQMLHCKLLDMVAQNMIILKKEFLQLQGAYEAQGDQLALLRAELEEHCKQLHNQHIFYSNQIQGAASSIQAVQDQLLHMSTICPTAPPPPPPPSGTATTSNIPPPAPTTSNSDLNGKKEDALNFIIACQAYIRAKGANHSHEEKILWVTSYFEGAAEDWVCPYKERKVFRGEAVPLLEDIDVFWAKFTKHYVDTNCDEKYCQKWNNLRQKVLVQEYTWEFQQYSVSLGYSNETLRNKYYDGLKNDIKDIMLSTMFQWRCATAQQVYDKAEEIANHIESTCLSNPSVSTACVTATTVPTSTSNPTPMRTCLNVGDNVYMIDPTTCRAKKGAITSIVRTTLGNMPNVRWNGESKDTMIPFPSLKKDERPVAAAPVKTIIAPTPVLASNSKGPGPMDLDGRGFSNLTCHVCGGKGHFARNCPSKPMSGHVANVKWSWERPKEENWIEVVSDEEELGKGKAKAN</sequence>
<name>A0A8H8P714_9AGAM</name>
<keyword evidence="2" id="KW-0862">Zinc</keyword>
<dbReference type="InterPro" id="IPR036875">
    <property type="entry name" value="Znf_CCHC_sf"/>
</dbReference>
<dbReference type="SMART" id="SM00343">
    <property type="entry name" value="ZnF_C2HC"/>
    <property type="match status" value="1"/>
</dbReference>